<comment type="catalytic activity">
    <reaction evidence="1">
        <text>Endohydrolysis of (1-&gt;4)-beta-D-glucosidic linkages in cellulose, lichenin and cereal beta-D-glucans.</text>
        <dbReference type="EC" id="3.2.1.4"/>
    </reaction>
</comment>
<organism evidence="9 10">
    <name type="scientific">Methylobacterium iners</name>
    <dbReference type="NCBI Taxonomy" id="418707"/>
    <lineage>
        <taxon>Bacteria</taxon>
        <taxon>Pseudomonadati</taxon>
        <taxon>Pseudomonadota</taxon>
        <taxon>Alphaproteobacteria</taxon>
        <taxon>Hyphomicrobiales</taxon>
        <taxon>Methylobacteriaceae</taxon>
        <taxon>Methylobacterium</taxon>
    </lineage>
</organism>
<dbReference type="RefSeq" id="WP_238244989.1">
    <property type="nucleotide sequence ID" value="NZ_BPQP01000048.1"/>
</dbReference>
<feature type="signal peptide" evidence="8">
    <location>
        <begin position="1"/>
        <end position="19"/>
    </location>
</feature>
<dbReference type="Proteomes" id="UP001055125">
    <property type="component" value="Unassembled WGS sequence"/>
</dbReference>
<evidence type="ECO:0000256" key="2">
    <source>
        <dbReference type="ARBA" id="ARBA00009209"/>
    </source>
</evidence>
<feature type="chain" id="PRO_5045165588" description="cellulase" evidence="8">
    <location>
        <begin position="20"/>
        <end position="357"/>
    </location>
</feature>
<protein>
    <recommendedName>
        <fullName evidence="3">cellulase</fullName>
        <ecNumber evidence="3">3.2.1.4</ecNumber>
    </recommendedName>
</protein>
<evidence type="ECO:0000256" key="1">
    <source>
        <dbReference type="ARBA" id="ARBA00000966"/>
    </source>
</evidence>
<sequence>MNVFASLLILLAMATGVVAQPLVPLAGSLADAEAWRAYKSRFVTEQGRVVDTANGGISHSEGQGYGMLLAVAANDRAAFERIWTWTRANLMVRDDQLLAWRWEPDKRPAVADMNDASDGDLLVAWALVEAVEAWSDPSHRVAGRRIAVELGRKLILPKVAHGPLLLPGIFGFSAEDREDGPVINLSYWVFPAFDRMARVAPEFDWMGLARSGRRLVESARFGTDRLPTEWISLRGESPRAAEGFAPTFAYNSIRIPLYLAWAGVSSPELYGPFLALWKKRDERGLPVVDTSTGRTIEWMRDSGYAAIASLAACAADGTPLPASLRSVRVATEHYYPVTLHMLALAAARMRYPTCVAR</sequence>
<dbReference type="PRINTS" id="PR00735">
    <property type="entry name" value="GLHYDRLASE8"/>
</dbReference>
<dbReference type="EMBL" id="BPQP01000048">
    <property type="protein sequence ID" value="GJD95855.1"/>
    <property type="molecule type" value="Genomic_DNA"/>
</dbReference>
<reference evidence="9" key="2">
    <citation type="submission" date="2021-08" db="EMBL/GenBank/DDBJ databases">
        <authorList>
            <person name="Tani A."/>
            <person name="Ola A."/>
            <person name="Ogura Y."/>
            <person name="Katsura K."/>
            <person name="Hayashi T."/>
        </authorList>
    </citation>
    <scope>NUCLEOTIDE SEQUENCE</scope>
    <source>
        <strain evidence="9">DSM 19015</strain>
    </source>
</reference>
<dbReference type="EC" id="3.2.1.4" evidence="3"/>
<dbReference type="SUPFAM" id="SSF48208">
    <property type="entry name" value="Six-hairpin glycosidases"/>
    <property type="match status" value="1"/>
</dbReference>
<evidence type="ECO:0000313" key="10">
    <source>
        <dbReference type="Proteomes" id="UP001055125"/>
    </source>
</evidence>
<accession>A0ABQ4RYD4</accession>
<evidence type="ECO:0000256" key="3">
    <source>
        <dbReference type="ARBA" id="ARBA00012601"/>
    </source>
</evidence>
<keyword evidence="6" id="KW-0326">Glycosidase</keyword>
<proteinExistence type="inferred from homology"/>
<keyword evidence="8" id="KW-0732">Signal</keyword>
<evidence type="ECO:0000313" key="9">
    <source>
        <dbReference type="EMBL" id="GJD95855.1"/>
    </source>
</evidence>
<comment type="similarity">
    <text evidence="2">Belongs to the glycosyl hydrolase 8 (cellulase D) family.</text>
</comment>
<evidence type="ECO:0000256" key="5">
    <source>
        <dbReference type="ARBA" id="ARBA00023001"/>
    </source>
</evidence>
<gene>
    <name evidence="9" type="primary">cmcAX</name>
    <name evidence="9" type="ORF">OCOJLMKI_3071</name>
</gene>
<evidence type="ECO:0000256" key="8">
    <source>
        <dbReference type="SAM" id="SignalP"/>
    </source>
</evidence>
<dbReference type="InterPro" id="IPR012341">
    <property type="entry name" value="6hp_glycosidase-like_sf"/>
</dbReference>
<evidence type="ECO:0000256" key="6">
    <source>
        <dbReference type="ARBA" id="ARBA00023295"/>
    </source>
</evidence>
<dbReference type="InterPro" id="IPR002037">
    <property type="entry name" value="Glyco_hydro_8"/>
</dbReference>
<evidence type="ECO:0000256" key="4">
    <source>
        <dbReference type="ARBA" id="ARBA00022801"/>
    </source>
</evidence>
<evidence type="ECO:0000256" key="7">
    <source>
        <dbReference type="ARBA" id="ARBA00023326"/>
    </source>
</evidence>
<keyword evidence="7" id="KW-0119">Carbohydrate metabolism</keyword>
<name>A0ABQ4RYD4_9HYPH</name>
<dbReference type="Pfam" id="PF01270">
    <property type="entry name" value="Glyco_hydro_8"/>
    <property type="match status" value="1"/>
</dbReference>
<reference evidence="9" key="1">
    <citation type="journal article" date="2021" name="Front. Microbiol.">
        <title>Comprehensive Comparative Genomics and Phenotyping of Methylobacterium Species.</title>
        <authorList>
            <person name="Alessa O."/>
            <person name="Ogura Y."/>
            <person name="Fujitani Y."/>
            <person name="Takami H."/>
            <person name="Hayashi T."/>
            <person name="Sahin N."/>
            <person name="Tani A."/>
        </authorList>
    </citation>
    <scope>NUCLEOTIDE SEQUENCE</scope>
    <source>
        <strain evidence="9">DSM 19015</strain>
    </source>
</reference>
<dbReference type="Gene3D" id="1.50.10.10">
    <property type="match status" value="1"/>
</dbReference>
<keyword evidence="4" id="KW-0378">Hydrolase</keyword>
<dbReference type="InterPro" id="IPR008928">
    <property type="entry name" value="6-hairpin_glycosidase_sf"/>
</dbReference>
<keyword evidence="5" id="KW-0136">Cellulose degradation</keyword>
<comment type="caution">
    <text evidence="9">The sequence shown here is derived from an EMBL/GenBank/DDBJ whole genome shotgun (WGS) entry which is preliminary data.</text>
</comment>
<keyword evidence="7" id="KW-0624">Polysaccharide degradation</keyword>
<keyword evidence="10" id="KW-1185">Reference proteome</keyword>